<dbReference type="EMBL" id="JAODUO010000170">
    <property type="protein sequence ID" value="KAK2187301.1"/>
    <property type="molecule type" value="Genomic_DNA"/>
</dbReference>
<keyword evidence="1 4" id="KW-0812">Transmembrane</keyword>
<accession>A0AAD9P3F0</accession>
<dbReference type="Proteomes" id="UP001209878">
    <property type="component" value="Unassembled WGS sequence"/>
</dbReference>
<dbReference type="SUPFAM" id="SSF49313">
    <property type="entry name" value="Cadherin-like"/>
    <property type="match status" value="1"/>
</dbReference>
<keyword evidence="3" id="KW-0106">Calcium</keyword>
<dbReference type="GO" id="GO:0007156">
    <property type="term" value="P:homophilic cell adhesion via plasma membrane adhesion molecules"/>
    <property type="evidence" value="ECO:0007669"/>
    <property type="project" value="InterPro"/>
</dbReference>
<dbReference type="InterPro" id="IPR002126">
    <property type="entry name" value="Cadherin-like_dom"/>
</dbReference>
<dbReference type="PANTHER" id="PTHR24026:SF93">
    <property type="entry name" value="CADHERIN-99C"/>
    <property type="match status" value="1"/>
</dbReference>
<keyword evidence="7" id="KW-1185">Reference proteome</keyword>
<comment type="caution">
    <text evidence="6">The sequence shown here is derived from an EMBL/GenBank/DDBJ whole genome shotgun (WGS) entry which is preliminary data.</text>
</comment>
<dbReference type="GO" id="GO:0005509">
    <property type="term" value="F:calcium ion binding"/>
    <property type="evidence" value="ECO:0007669"/>
    <property type="project" value="UniProtKB-UniRule"/>
</dbReference>
<dbReference type="InterPro" id="IPR015919">
    <property type="entry name" value="Cadherin-like_sf"/>
</dbReference>
<dbReference type="PRINTS" id="PR00205">
    <property type="entry name" value="CADHERIN"/>
</dbReference>
<sequence>MFRLQRRQNSKVWAIIINKQLDREVTTEYELVIKAEETSRKKRAVSDAELSGSSVTKIVVRLTDVNDEVPKFVLPPYPIATDADEGENAVMSFTMAADSQSTPFFVHSTDGVIYTSRTFNASSQKKFTLSVNLITPENRLIMDFSDRSLQQLIAMKDAIVRLLQDLTSDIIIIETMRPMAADALNDEDNKVETDGSHMVFVVVNTTTFDLMTVGQMESTFLSEQAKQHIRATFLKAGLGQVEAVQGGTDALTGDGRTAAIRTYSDGYNRVEPWHALLVVAALLIFFCIIGMIVICFTWSSMDAGHNGHVSLNNNEGDDNSASARLGEGYRDAATIL</sequence>
<keyword evidence="4" id="KW-0472">Membrane</keyword>
<name>A0AAD9P3F0_RIDPI</name>
<evidence type="ECO:0000259" key="5">
    <source>
        <dbReference type="PROSITE" id="PS50268"/>
    </source>
</evidence>
<gene>
    <name evidence="6" type="ORF">NP493_170g02018</name>
</gene>
<dbReference type="PANTHER" id="PTHR24026">
    <property type="entry name" value="FAT ATYPICAL CADHERIN-RELATED"/>
    <property type="match status" value="1"/>
</dbReference>
<dbReference type="CDD" id="cd11304">
    <property type="entry name" value="Cadherin_repeat"/>
    <property type="match status" value="2"/>
</dbReference>
<dbReference type="PROSITE" id="PS50268">
    <property type="entry name" value="CADHERIN_2"/>
    <property type="match status" value="1"/>
</dbReference>
<organism evidence="6 7">
    <name type="scientific">Ridgeia piscesae</name>
    <name type="common">Tubeworm</name>
    <dbReference type="NCBI Taxonomy" id="27915"/>
    <lineage>
        <taxon>Eukaryota</taxon>
        <taxon>Metazoa</taxon>
        <taxon>Spiralia</taxon>
        <taxon>Lophotrochozoa</taxon>
        <taxon>Annelida</taxon>
        <taxon>Polychaeta</taxon>
        <taxon>Sedentaria</taxon>
        <taxon>Canalipalpata</taxon>
        <taxon>Sabellida</taxon>
        <taxon>Siboglinidae</taxon>
        <taxon>Ridgeia</taxon>
    </lineage>
</organism>
<proteinExistence type="predicted"/>
<evidence type="ECO:0000256" key="1">
    <source>
        <dbReference type="ARBA" id="ARBA00022692"/>
    </source>
</evidence>
<evidence type="ECO:0000256" key="3">
    <source>
        <dbReference type="PROSITE-ProRule" id="PRU00043"/>
    </source>
</evidence>
<protein>
    <recommendedName>
        <fullName evidence="5">Cadherin domain-containing protein</fullName>
    </recommendedName>
</protein>
<evidence type="ECO:0000256" key="4">
    <source>
        <dbReference type="SAM" id="Phobius"/>
    </source>
</evidence>
<dbReference type="GO" id="GO:0016020">
    <property type="term" value="C:membrane"/>
    <property type="evidence" value="ECO:0007669"/>
    <property type="project" value="InterPro"/>
</dbReference>
<evidence type="ECO:0000313" key="6">
    <source>
        <dbReference type="EMBL" id="KAK2187301.1"/>
    </source>
</evidence>
<dbReference type="Gene3D" id="2.60.40.60">
    <property type="entry name" value="Cadherins"/>
    <property type="match status" value="2"/>
</dbReference>
<dbReference type="AlphaFoldDB" id="A0AAD9P3F0"/>
<keyword evidence="2 4" id="KW-1133">Transmembrane helix</keyword>
<evidence type="ECO:0000256" key="2">
    <source>
        <dbReference type="ARBA" id="ARBA00022989"/>
    </source>
</evidence>
<feature type="domain" description="Cadherin" evidence="5">
    <location>
        <begin position="1"/>
        <end position="72"/>
    </location>
</feature>
<evidence type="ECO:0000313" key="7">
    <source>
        <dbReference type="Proteomes" id="UP001209878"/>
    </source>
</evidence>
<reference evidence="6" key="1">
    <citation type="journal article" date="2023" name="Mol. Biol. Evol.">
        <title>Third-Generation Sequencing Reveals the Adaptive Role of the Epigenome in Three Deep-Sea Polychaetes.</title>
        <authorList>
            <person name="Perez M."/>
            <person name="Aroh O."/>
            <person name="Sun Y."/>
            <person name="Lan Y."/>
            <person name="Juniper S.K."/>
            <person name="Young C.R."/>
            <person name="Angers B."/>
            <person name="Qian P.Y."/>
        </authorList>
    </citation>
    <scope>NUCLEOTIDE SEQUENCE</scope>
    <source>
        <strain evidence="6">R07B-5</strain>
    </source>
</reference>
<feature type="transmembrane region" description="Helical" evidence="4">
    <location>
        <begin position="275"/>
        <end position="299"/>
    </location>
</feature>